<name>Q02AY6_SOLUE</name>
<feature type="transmembrane region" description="Helical" evidence="6">
    <location>
        <begin position="46"/>
        <end position="64"/>
    </location>
</feature>
<keyword evidence="4 6" id="KW-1133">Transmembrane helix</keyword>
<feature type="transmembrane region" description="Helical" evidence="6">
    <location>
        <begin position="135"/>
        <end position="154"/>
    </location>
</feature>
<dbReference type="KEGG" id="sus:Acid_0781"/>
<feature type="transmembrane region" description="Helical" evidence="6">
    <location>
        <begin position="15"/>
        <end position="40"/>
    </location>
</feature>
<feature type="transmembrane region" description="Helical" evidence="6">
    <location>
        <begin position="256"/>
        <end position="276"/>
    </location>
</feature>
<feature type="transmembrane region" description="Helical" evidence="6">
    <location>
        <begin position="192"/>
        <end position="211"/>
    </location>
</feature>
<evidence type="ECO:0000313" key="8">
    <source>
        <dbReference type="EMBL" id="ABJ81780.1"/>
    </source>
</evidence>
<evidence type="ECO:0000256" key="4">
    <source>
        <dbReference type="ARBA" id="ARBA00022989"/>
    </source>
</evidence>
<dbReference type="OrthoDB" id="3190463at2"/>
<dbReference type="InterPro" id="IPR050638">
    <property type="entry name" value="AA-Vitamin_Transporters"/>
</dbReference>
<feature type="transmembrane region" description="Helical" evidence="6">
    <location>
        <begin position="231"/>
        <end position="249"/>
    </location>
</feature>
<feature type="transmembrane region" description="Helical" evidence="6">
    <location>
        <begin position="76"/>
        <end position="98"/>
    </location>
</feature>
<dbReference type="PANTHER" id="PTHR32322:SF2">
    <property type="entry name" value="EAMA DOMAIN-CONTAINING PROTEIN"/>
    <property type="match status" value="1"/>
</dbReference>
<dbReference type="FunCoup" id="Q02AY6">
    <property type="interactions" value="421"/>
</dbReference>
<comment type="subcellular location">
    <subcellularLocation>
        <location evidence="1">Membrane</location>
        <topology evidence="1">Multi-pass membrane protein</topology>
    </subcellularLocation>
</comment>
<evidence type="ECO:0000256" key="3">
    <source>
        <dbReference type="ARBA" id="ARBA00022692"/>
    </source>
</evidence>
<feature type="transmembrane region" description="Helical" evidence="6">
    <location>
        <begin position="104"/>
        <end position="123"/>
    </location>
</feature>
<dbReference type="eggNOG" id="COG0697">
    <property type="taxonomic scope" value="Bacteria"/>
</dbReference>
<dbReference type="InterPro" id="IPR000620">
    <property type="entry name" value="EamA_dom"/>
</dbReference>
<dbReference type="GO" id="GO:0016020">
    <property type="term" value="C:membrane"/>
    <property type="evidence" value="ECO:0007669"/>
    <property type="project" value="UniProtKB-SubCell"/>
</dbReference>
<evidence type="ECO:0000256" key="1">
    <source>
        <dbReference type="ARBA" id="ARBA00004141"/>
    </source>
</evidence>
<gene>
    <name evidence="8" type="ordered locus">Acid_0781</name>
</gene>
<evidence type="ECO:0000256" key="2">
    <source>
        <dbReference type="ARBA" id="ARBA00007362"/>
    </source>
</evidence>
<dbReference type="InterPro" id="IPR037185">
    <property type="entry name" value="EmrE-like"/>
</dbReference>
<keyword evidence="3 6" id="KW-0812">Transmembrane</keyword>
<feature type="domain" description="EamA" evidence="7">
    <location>
        <begin position="20"/>
        <end position="149"/>
    </location>
</feature>
<proteinExistence type="inferred from homology"/>
<dbReference type="Pfam" id="PF00892">
    <property type="entry name" value="EamA"/>
    <property type="match status" value="2"/>
</dbReference>
<protein>
    <recommendedName>
        <fullName evidence="7">EamA domain-containing protein</fullName>
    </recommendedName>
</protein>
<dbReference type="AlphaFoldDB" id="Q02AY6"/>
<dbReference type="SUPFAM" id="SSF103481">
    <property type="entry name" value="Multidrug resistance efflux transporter EmrE"/>
    <property type="match status" value="2"/>
</dbReference>
<evidence type="ECO:0000256" key="6">
    <source>
        <dbReference type="SAM" id="Phobius"/>
    </source>
</evidence>
<reference evidence="8" key="1">
    <citation type="submission" date="2006-10" db="EMBL/GenBank/DDBJ databases">
        <title>Complete sequence of Solibacter usitatus Ellin6076.</title>
        <authorList>
            <consortium name="US DOE Joint Genome Institute"/>
            <person name="Copeland A."/>
            <person name="Lucas S."/>
            <person name="Lapidus A."/>
            <person name="Barry K."/>
            <person name="Detter J.C."/>
            <person name="Glavina del Rio T."/>
            <person name="Hammon N."/>
            <person name="Israni S."/>
            <person name="Dalin E."/>
            <person name="Tice H."/>
            <person name="Pitluck S."/>
            <person name="Thompson L.S."/>
            <person name="Brettin T."/>
            <person name="Bruce D."/>
            <person name="Han C."/>
            <person name="Tapia R."/>
            <person name="Gilna P."/>
            <person name="Schmutz J."/>
            <person name="Larimer F."/>
            <person name="Land M."/>
            <person name="Hauser L."/>
            <person name="Kyrpides N."/>
            <person name="Mikhailova N."/>
            <person name="Janssen P.H."/>
            <person name="Kuske C.R."/>
            <person name="Richardson P."/>
        </authorList>
    </citation>
    <scope>NUCLEOTIDE SEQUENCE</scope>
    <source>
        <strain evidence="8">Ellin6076</strain>
    </source>
</reference>
<evidence type="ECO:0000256" key="5">
    <source>
        <dbReference type="ARBA" id="ARBA00023136"/>
    </source>
</evidence>
<dbReference type="PANTHER" id="PTHR32322">
    <property type="entry name" value="INNER MEMBRANE TRANSPORTER"/>
    <property type="match status" value="1"/>
</dbReference>
<feature type="domain" description="EamA" evidence="7">
    <location>
        <begin position="163"/>
        <end position="300"/>
    </location>
</feature>
<dbReference type="InParanoid" id="Q02AY6"/>
<dbReference type="EMBL" id="CP000473">
    <property type="protein sequence ID" value="ABJ81780.1"/>
    <property type="molecule type" value="Genomic_DNA"/>
</dbReference>
<sequence length="304" mass="32533">MAPTPSPSIRRRPDIVPLLLAFAAIYFVWGSTFLAIRFAVETLPPLITMGTRHLMAGGLLFLWLRFRGEPLPEPRLWRPALFSGAFCFLGCHGLLAWAEKTVPSGLAALLSATLPVWMILLARMLGQGSELTLKVMGGITLGFLGVAVLVPFHSGARDGIPWTSLAIIVCEIFWAIGAIFSRGVKGTVPPATFAAMQMLCGGVLLWTLGLILGEGSQLHPESFTTRSVVSLAYLIVFGSLITFTAYVWLLQVCSPALVSTHSYINPVVAIFCGWALGGEPLTARTLAGTAIILASVALVSVRKS</sequence>
<feature type="transmembrane region" description="Helical" evidence="6">
    <location>
        <begin position="282"/>
        <end position="301"/>
    </location>
</feature>
<accession>Q02AY6</accession>
<evidence type="ECO:0000259" key="7">
    <source>
        <dbReference type="Pfam" id="PF00892"/>
    </source>
</evidence>
<feature type="transmembrane region" description="Helical" evidence="6">
    <location>
        <begin position="160"/>
        <end position="180"/>
    </location>
</feature>
<organism evidence="8">
    <name type="scientific">Solibacter usitatus (strain Ellin6076)</name>
    <dbReference type="NCBI Taxonomy" id="234267"/>
    <lineage>
        <taxon>Bacteria</taxon>
        <taxon>Pseudomonadati</taxon>
        <taxon>Acidobacteriota</taxon>
        <taxon>Terriglobia</taxon>
        <taxon>Bryobacterales</taxon>
        <taxon>Solibacteraceae</taxon>
        <taxon>Candidatus Solibacter</taxon>
    </lineage>
</organism>
<keyword evidence="5 6" id="KW-0472">Membrane</keyword>
<dbReference type="HOGENOM" id="CLU_033863_5_1_0"/>
<comment type="similarity">
    <text evidence="2">Belongs to the EamA transporter family.</text>
</comment>